<protein>
    <recommendedName>
        <fullName evidence="6">Acyl-coenzyme A oxidase</fullName>
    </recommendedName>
</protein>
<dbReference type="Proteomes" id="UP000039865">
    <property type="component" value="Unassembled WGS sequence"/>
</dbReference>
<evidence type="ECO:0000256" key="2">
    <source>
        <dbReference type="ARBA" id="ARBA00006288"/>
    </source>
</evidence>
<evidence type="ECO:0000256" key="8">
    <source>
        <dbReference type="PIRSR" id="PIRSR000168-2"/>
    </source>
</evidence>
<dbReference type="SUPFAM" id="SSF47203">
    <property type="entry name" value="Acyl-CoA dehydrogenase C-terminal domain-like"/>
    <property type="match status" value="2"/>
</dbReference>
<dbReference type="InterPro" id="IPR036250">
    <property type="entry name" value="AcylCo_DH-like_C"/>
</dbReference>
<keyword evidence="13" id="KW-1185">Reference proteome</keyword>
<comment type="similarity">
    <text evidence="2 6">Belongs to the acyl-CoA oxidase family.</text>
</comment>
<evidence type="ECO:0000313" key="13">
    <source>
        <dbReference type="Proteomes" id="UP000039865"/>
    </source>
</evidence>
<keyword evidence="4 6" id="KW-0274">FAD</keyword>
<evidence type="ECO:0000256" key="3">
    <source>
        <dbReference type="ARBA" id="ARBA00022630"/>
    </source>
</evidence>
<dbReference type="SUPFAM" id="SSF56645">
    <property type="entry name" value="Acyl-CoA dehydrogenase NM domain-like"/>
    <property type="match status" value="1"/>
</dbReference>
<name>A0A078A4B1_STYLE</name>
<dbReference type="Pfam" id="PF22924">
    <property type="entry name" value="ACOX_C_alpha1"/>
    <property type="match status" value="1"/>
</dbReference>
<proteinExistence type="inferred from homology"/>
<dbReference type="EMBL" id="CCKQ01005741">
    <property type="protein sequence ID" value="CDW77002.1"/>
    <property type="molecule type" value="Genomic_DNA"/>
</dbReference>
<dbReference type="AlphaFoldDB" id="A0A078A4B1"/>
<evidence type="ECO:0000256" key="7">
    <source>
        <dbReference type="PIRSR" id="PIRSR000168-1"/>
    </source>
</evidence>
<comment type="cofactor">
    <cofactor evidence="1">
        <name>FAD</name>
        <dbReference type="ChEBI" id="CHEBI:57692"/>
    </cofactor>
</comment>
<dbReference type="InParanoid" id="A0A078A4B1"/>
<evidence type="ECO:0000259" key="9">
    <source>
        <dbReference type="Pfam" id="PF01756"/>
    </source>
</evidence>
<dbReference type="GO" id="GO:0005777">
    <property type="term" value="C:peroxisome"/>
    <property type="evidence" value="ECO:0007669"/>
    <property type="project" value="InterPro"/>
</dbReference>
<keyword evidence="5" id="KW-0560">Oxidoreductase</keyword>
<evidence type="ECO:0000256" key="1">
    <source>
        <dbReference type="ARBA" id="ARBA00001974"/>
    </source>
</evidence>
<dbReference type="GO" id="GO:0071949">
    <property type="term" value="F:FAD binding"/>
    <property type="evidence" value="ECO:0007669"/>
    <property type="project" value="InterPro"/>
</dbReference>
<gene>
    <name evidence="12" type="primary">Contig12915.g13773</name>
    <name evidence="12" type="ORF">STYLEM_5967</name>
</gene>
<evidence type="ECO:0000256" key="5">
    <source>
        <dbReference type="ARBA" id="ARBA00023002"/>
    </source>
</evidence>
<dbReference type="Gene3D" id="1.20.140.10">
    <property type="entry name" value="Butyryl-CoA Dehydrogenase, subunit A, domain 3"/>
    <property type="match status" value="2"/>
</dbReference>
<feature type="domain" description="Acyl-CoA oxidase C-alpha1" evidence="11">
    <location>
        <begin position="277"/>
        <end position="438"/>
    </location>
</feature>
<dbReference type="GO" id="GO:0055088">
    <property type="term" value="P:lipid homeostasis"/>
    <property type="evidence" value="ECO:0007669"/>
    <property type="project" value="TreeGrafter"/>
</dbReference>
<sequence length="652" mass="75105">MPSRIEDYQLNNHERSRPNAFIENSREDKRDLCNQQLIALHNEILKRRIFTVEQIAKDPETFLMTQQIKRDLDSAMLIKQSIFTFSCALNLKIQNLDVHFGLYMKSVINLGTEKHWPLVMRAASLEDMACFCMTELSHGSNVQGLKTRATYDPSTREFILNTPRDQDMKFWIGNLGKTAHIGVVFAQLHTQGKGQGVHAFVVPLRDRRTHQPLPGVLIGDCGAKIGHHGIDNGFLKFSDYRISKDALLDRFFQVADDGTYTSIIPTKGKRFAFVLSSLSFGRTMMAHATVNIGFYALNTAIRYGHLRRQFSNNMKIGADESVLINYQLFQYRLIPRLARCFVLRFGQDELVSMYFDNRDKLTDPKFNGLKLFHALITFAKSHLSTCVHRDLEEVRQALGGLGYSQYSEIGPSINDHDINLTWEGDNKVLLQQTAKFVLKNAYNVMQNKPVQDENLAYLKEYFEDMDEYKAKITEDFKSNDNIVRVFRGMTAQTTFKALMQMQQQSQQKGMYQAYQESLPFSQNVLSVLFGETFFIEAYLRRISNVKDKETRVIFDKLFHLYANYTIVDKSGDFRDQNFLSSEAINICKQNVIDLCSELKEELIPLTEIAEIDNTNIFSYPDAYERFITKVVQAPNSFSKLENRDIILKTRGI</sequence>
<feature type="binding site" evidence="8">
    <location>
        <position position="134"/>
    </location>
    <ligand>
        <name>FAD</name>
        <dbReference type="ChEBI" id="CHEBI:57692"/>
    </ligand>
</feature>
<dbReference type="FunFam" id="2.40.110.10:FF:000005">
    <property type="entry name" value="Acyl-coenzyme A oxidase"/>
    <property type="match status" value="1"/>
</dbReference>
<feature type="binding site" evidence="8">
    <location>
        <position position="173"/>
    </location>
    <ligand>
        <name>FAD</name>
        <dbReference type="ChEBI" id="CHEBI:57692"/>
    </ligand>
</feature>
<organism evidence="12 13">
    <name type="scientific">Stylonychia lemnae</name>
    <name type="common">Ciliate</name>
    <dbReference type="NCBI Taxonomy" id="5949"/>
    <lineage>
        <taxon>Eukaryota</taxon>
        <taxon>Sar</taxon>
        <taxon>Alveolata</taxon>
        <taxon>Ciliophora</taxon>
        <taxon>Intramacronucleata</taxon>
        <taxon>Spirotrichea</taxon>
        <taxon>Stichotrichia</taxon>
        <taxon>Sporadotrichida</taxon>
        <taxon>Oxytrichidae</taxon>
        <taxon>Stylonychinae</taxon>
        <taxon>Stylonychia</taxon>
    </lineage>
</organism>
<dbReference type="PIRSF" id="PIRSF000168">
    <property type="entry name" value="Acyl-CoA_oxidase"/>
    <property type="match status" value="1"/>
</dbReference>
<dbReference type="GO" id="GO:0003997">
    <property type="term" value="F:acyl-CoA oxidase activity"/>
    <property type="evidence" value="ECO:0007669"/>
    <property type="project" value="InterPro"/>
</dbReference>
<evidence type="ECO:0000259" key="11">
    <source>
        <dbReference type="Pfam" id="PF22924"/>
    </source>
</evidence>
<feature type="active site" description="Proton acceptor" evidence="7">
    <location>
        <position position="423"/>
    </location>
</feature>
<dbReference type="InterPro" id="IPR009100">
    <property type="entry name" value="AcylCoA_DH/oxidase_NM_dom_sf"/>
</dbReference>
<evidence type="ECO:0000259" key="10">
    <source>
        <dbReference type="Pfam" id="PF02770"/>
    </source>
</evidence>
<dbReference type="Pfam" id="PF02770">
    <property type="entry name" value="Acyl-CoA_dh_M"/>
    <property type="match status" value="1"/>
</dbReference>
<dbReference type="InterPro" id="IPR002655">
    <property type="entry name" value="Acyl-CoA_oxidase_C"/>
</dbReference>
<dbReference type="InterPro" id="IPR046373">
    <property type="entry name" value="Acyl-CoA_Oxase/DH_mid-dom_sf"/>
</dbReference>
<dbReference type="InterPro" id="IPR006091">
    <property type="entry name" value="Acyl-CoA_Oxase/DH_mid-dom"/>
</dbReference>
<evidence type="ECO:0000256" key="4">
    <source>
        <dbReference type="ARBA" id="ARBA00022827"/>
    </source>
</evidence>
<dbReference type="GO" id="GO:0033540">
    <property type="term" value="P:fatty acid beta-oxidation using acyl-CoA oxidase"/>
    <property type="evidence" value="ECO:0007669"/>
    <property type="project" value="TreeGrafter"/>
</dbReference>
<accession>A0A078A4B1</accession>
<feature type="domain" description="Acyl-CoA oxidase C-terminal" evidence="9">
    <location>
        <begin position="480"/>
        <end position="612"/>
    </location>
</feature>
<dbReference type="OrthoDB" id="434460at2759"/>
<reference evidence="12 13" key="1">
    <citation type="submission" date="2014-06" db="EMBL/GenBank/DDBJ databases">
        <authorList>
            <person name="Swart Estienne"/>
        </authorList>
    </citation>
    <scope>NUCLEOTIDE SEQUENCE [LARGE SCALE GENOMIC DNA]</scope>
    <source>
        <strain evidence="12 13">130c</strain>
    </source>
</reference>
<keyword evidence="3 6" id="KW-0285">Flavoprotein</keyword>
<dbReference type="GO" id="GO:0005504">
    <property type="term" value="F:fatty acid binding"/>
    <property type="evidence" value="ECO:0007669"/>
    <property type="project" value="TreeGrafter"/>
</dbReference>
<dbReference type="InterPro" id="IPR012258">
    <property type="entry name" value="Acyl-CoA_oxidase"/>
</dbReference>
<dbReference type="PANTHER" id="PTHR10909">
    <property type="entry name" value="ELECTRON TRANSPORT OXIDOREDUCTASE"/>
    <property type="match status" value="1"/>
</dbReference>
<dbReference type="OMA" id="HFATHYL"/>
<dbReference type="PANTHER" id="PTHR10909:SF352">
    <property type="entry name" value="ACYL-COENZYME A OXIDASE-LIKE PROTEIN"/>
    <property type="match status" value="1"/>
</dbReference>
<feature type="domain" description="Acyl-CoA oxidase/dehydrogenase middle" evidence="10">
    <location>
        <begin position="130"/>
        <end position="239"/>
    </location>
</feature>
<evidence type="ECO:0000313" key="12">
    <source>
        <dbReference type="EMBL" id="CDW77002.1"/>
    </source>
</evidence>
<evidence type="ECO:0000256" key="6">
    <source>
        <dbReference type="PIRNR" id="PIRNR000168"/>
    </source>
</evidence>
<dbReference type="Gene3D" id="2.40.110.10">
    <property type="entry name" value="Butyryl-CoA Dehydrogenase, subunit A, domain 2"/>
    <property type="match status" value="1"/>
</dbReference>
<dbReference type="InterPro" id="IPR055060">
    <property type="entry name" value="ACOX_C_alpha1"/>
</dbReference>
<dbReference type="Pfam" id="PF01756">
    <property type="entry name" value="ACOX"/>
    <property type="match status" value="1"/>
</dbReference>